<dbReference type="InterPro" id="IPR036388">
    <property type="entry name" value="WH-like_DNA-bd_sf"/>
</dbReference>
<accession>A0A975IYN6</accession>
<dbReference type="InterPro" id="IPR028978">
    <property type="entry name" value="Chorismate_lyase_/UTRA_dom_sf"/>
</dbReference>
<dbReference type="EMBL" id="CP073078">
    <property type="protein sequence ID" value="QUD90646.1"/>
    <property type="molecule type" value="Genomic_DNA"/>
</dbReference>
<dbReference type="AlphaFoldDB" id="A0A975IYN6"/>
<dbReference type="GO" id="GO:0003700">
    <property type="term" value="F:DNA-binding transcription factor activity"/>
    <property type="evidence" value="ECO:0007669"/>
    <property type="project" value="UniProtKB-UniRule"/>
</dbReference>
<reference evidence="6" key="1">
    <citation type="submission" date="2021-04" db="EMBL/GenBank/DDBJ databases">
        <title>The complete genome sequence of Caulobacter sp. S6.</title>
        <authorList>
            <person name="Tang Y."/>
            <person name="Ouyang W."/>
            <person name="Liu Q."/>
            <person name="Huang B."/>
            <person name="Guo Z."/>
            <person name="Lei P."/>
        </authorList>
    </citation>
    <scope>NUCLEOTIDE SEQUENCE</scope>
    <source>
        <strain evidence="6">S6</strain>
    </source>
</reference>
<dbReference type="SUPFAM" id="SSF46785">
    <property type="entry name" value="Winged helix' DNA-binding domain"/>
    <property type="match status" value="1"/>
</dbReference>
<evidence type="ECO:0000313" key="7">
    <source>
        <dbReference type="Proteomes" id="UP000676409"/>
    </source>
</evidence>
<dbReference type="GO" id="GO:0006547">
    <property type="term" value="P:L-histidine metabolic process"/>
    <property type="evidence" value="ECO:0007669"/>
    <property type="project" value="UniProtKB-UniRule"/>
</dbReference>
<sequence>MGERALHQRITADIEDKIRSGAWPPGFRIPFEHELTQQYGCARATVNKAVSALASAGLIERRRRAGSFVARQHIQSAVLEILDIEAEVTRRGQAYGYALLSSNVRRIDPADSDESRLGGGPCLEIRCLHLADGQPLALEHRLLSLDVAPSAAEVDFAKTSPGGWLLRHVPWTEAEHRISAVNPDRADARQLKVRPSDACLCVRRWTWRVGEGVTYVRQLFPGDAYDLVARFTPGAG</sequence>
<dbReference type="SMART" id="SM00866">
    <property type="entry name" value="UTRA"/>
    <property type="match status" value="1"/>
</dbReference>
<keyword evidence="3" id="KW-0804">Transcription</keyword>
<dbReference type="NCBIfam" id="TIGR02018">
    <property type="entry name" value="his_ut_repres"/>
    <property type="match status" value="1"/>
</dbReference>
<dbReference type="PROSITE" id="PS50949">
    <property type="entry name" value="HTH_GNTR"/>
    <property type="match status" value="1"/>
</dbReference>
<evidence type="ECO:0000259" key="5">
    <source>
        <dbReference type="PROSITE" id="PS50949"/>
    </source>
</evidence>
<dbReference type="PANTHER" id="PTHR44846">
    <property type="entry name" value="MANNOSYL-D-GLYCERATE TRANSPORT/METABOLISM SYSTEM REPRESSOR MNGR-RELATED"/>
    <property type="match status" value="1"/>
</dbReference>
<evidence type="ECO:0000256" key="3">
    <source>
        <dbReference type="ARBA" id="ARBA00023163"/>
    </source>
</evidence>
<keyword evidence="1" id="KW-0805">Transcription regulation</keyword>
<dbReference type="Gene3D" id="3.40.1410.10">
    <property type="entry name" value="Chorismate lyase-like"/>
    <property type="match status" value="1"/>
</dbReference>
<dbReference type="SUPFAM" id="SSF64288">
    <property type="entry name" value="Chorismate lyase-like"/>
    <property type="match status" value="1"/>
</dbReference>
<evidence type="ECO:0000256" key="2">
    <source>
        <dbReference type="ARBA" id="ARBA00023125"/>
    </source>
</evidence>
<dbReference type="Gene3D" id="1.10.10.10">
    <property type="entry name" value="Winged helix-like DNA-binding domain superfamily/Winged helix DNA-binding domain"/>
    <property type="match status" value="1"/>
</dbReference>
<dbReference type="Proteomes" id="UP000676409">
    <property type="component" value="Chromosome"/>
</dbReference>
<dbReference type="GO" id="GO:0003677">
    <property type="term" value="F:DNA binding"/>
    <property type="evidence" value="ECO:0007669"/>
    <property type="project" value="UniProtKB-UniRule"/>
</dbReference>
<dbReference type="PANTHER" id="PTHR44846:SF16">
    <property type="entry name" value="TRANSCRIPTIONAL REGULATOR PHNF-RELATED"/>
    <property type="match status" value="1"/>
</dbReference>
<evidence type="ECO:0000313" key="6">
    <source>
        <dbReference type="EMBL" id="QUD90646.1"/>
    </source>
</evidence>
<dbReference type="GO" id="GO:0045892">
    <property type="term" value="P:negative regulation of DNA-templated transcription"/>
    <property type="evidence" value="ECO:0007669"/>
    <property type="project" value="UniProtKB-UniRule"/>
</dbReference>
<dbReference type="InterPro" id="IPR036390">
    <property type="entry name" value="WH_DNA-bd_sf"/>
</dbReference>
<protein>
    <recommendedName>
        <fullName evidence="4">Histidine utilization repressor</fullName>
    </recommendedName>
</protein>
<keyword evidence="2" id="KW-0238">DNA-binding</keyword>
<organism evidence="6 7">
    <name type="scientific">Phenylobacterium montanum</name>
    <dbReference type="NCBI Taxonomy" id="2823693"/>
    <lineage>
        <taxon>Bacteria</taxon>
        <taxon>Pseudomonadati</taxon>
        <taxon>Pseudomonadota</taxon>
        <taxon>Alphaproteobacteria</taxon>
        <taxon>Caulobacterales</taxon>
        <taxon>Caulobacteraceae</taxon>
        <taxon>Phenylobacterium</taxon>
    </lineage>
</organism>
<evidence type="ECO:0000256" key="4">
    <source>
        <dbReference type="NCBIfam" id="TIGR02018"/>
    </source>
</evidence>
<dbReference type="CDD" id="cd07377">
    <property type="entry name" value="WHTH_GntR"/>
    <property type="match status" value="1"/>
</dbReference>
<feature type="domain" description="HTH gntR-type" evidence="5">
    <location>
        <begin position="4"/>
        <end position="72"/>
    </location>
</feature>
<dbReference type="InterPro" id="IPR050679">
    <property type="entry name" value="Bact_HTH_transcr_reg"/>
</dbReference>
<dbReference type="SMART" id="SM00345">
    <property type="entry name" value="HTH_GNTR"/>
    <property type="match status" value="1"/>
</dbReference>
<gene>
    <name evidence="6" type="primary">hutC</name>
    <name evidence="6" type="ORF">KCG34_02475</name>
</gene>
<dbReference type="Pfam" id="PF07702">
    <property type="entry name" value="UTRA"/>
    <property type="match status" value="1"/>
</dbReference>
<keyword evidence="7" id="KW-1185">Reference proteome</keyword>
<proteinExistence type="predicted"/>
<dbReference type="InterPro" id="IPR011663">
    <property type="entry name" value="UTRA"/>
</dbReference>
<dbReference type="PRINTS" id="PR00035">
    <property type="entry name" value="HTHGNTR"/>
</dbReference>
<dbReference type="Pfam" id="PF00392">
    <property type="entry name" value="GntR"/>
    <property type="match status" value="1"/>
</dbReference>
<name>A0A975IYN6_9CAUL</name>
<dbReference type="InterPro" id="IPR010248">
    <property type="entry name" value="His_ut_repres"/>
</dbReference>
<dbReference type="KEGG" id="caul:KCG34_02475"/>
<dbReference type="InterPro" id="IPR000524">
    <property type="entry name" value="Tscrpt_reg_HTH_GntR"/>
</dbReference>
<evidence type="ECO:0000256" key="1">
    <source>
        <dbReference type="ARBA" id="ARBA00023015"/>
    </source>
</evidence>